<reference evidence="2" key="3">
    <citation type="submission" date="2022-06" db="UniProtKB">
        <authorList>
            <consortium name="EnsemblPlants"/>
        </authorList>
    </citation>
    <scope>IDENTIFICATION</scope>
</reference>
<dbReference type="Proteomes" id="UP000015106">
    <property type="component" value="Chromosome 6"/>
</dbReference>
<dbReference type="Gramene" id="TuG1812G0600004141.01.T01">
    <property type="protein sequence ID" value="TuG1812G0600004141.01.T01.cds452964"/>
    <property type="gene ID" value="TuG1812G0600004141.01"/>
</dbReference>
<reference evidence="2" key="2">
    <citation type="submission" date="2018-03" db="EMBL/GenBank/DDBJ databases">
        <title>The Triticum urartu genome reveals the dynamic nature of wheat genome evolution.</title>
        <authorList>
            <person name="Ling H."/>
            <person name="Ma B."/>
            <person name="Shi X."/>
            <person name="Liu H."/>
            <person name="Dong L."/>
            <person name="Sun H."/>
            <person name="Cao Y."/>
            <person name="Gao Q."/>
            <person name="Zheng S."/>
            <person name="Li Y."/>
            <person name="Yu Y."/>
            <person name="Du H."/>
            <person name="Qi M."/>
            <person name="Li Y."/>
            <person name="Yu H."/>
            <person name="Cui Y."/>
            <person name="Wang N."/>
            <person name="Chen C."/>
            <person name="Wu H."/>
            <person name="Zhao Y."/>
            <person name="Zhang J."/>
            <person name="Li Y."/>
            <person name="Zhou W."/>
            <person name="Zhang B."/>
            <person name="Hu W."/>
            <person name="Eijk M."/>
            <person name="Tang J."/>
            <person name="Witsenboer H."/>
            <person name="Zhao S."/>
            <person name="Li Z."/>
            <person name="Zhang A."/>
            <person name="Wang D."/>
            <person name="Liang C."/>
        </authorList>
    </citation>
    <scope>NUCLEOTIDE SEQUENCE [LARGE SCALE GENOMIC DNA]</scope>
    <source>
        <strain evidence="2">cv. G1812</strain>
    </source>
</reference>
<feature type="transmembrane region" description="Helical" evidence="1">
    <location>
        <begin position="52"/>
        <end position="70"/>
    </location>
</feature>
<keyword evidence="1" id="KW-1133">Transmembrane helix</keyword>
<keyword evidence="3" id="KW-1185">Reference proteome</keyword>
<protein>
    <recommendedName>
        <fullName evidence="4">PGG domain-containing protein</fullName>
    </recommendedName>
</protein>
<evidence type="ECO:0000256" key="1">
    <source>
        <dbReference type="SAM" id="Phobius"/>
    </source>
</evidence>
<evidence type="ECO:0000313" key="3">
    <source>
        <dbReference type="Proteomes" id="UP000015106"/>
    </source>
</evidence>
<dbReference type="AlphaFoldDB" id="A0A8R7QUN6"/>
<keyword evidence="1" id="KW-0472">Membrane</keyword>
<accession>A0A8R7QUN6</accession>
<evidence type="ECO:0008006" key="4">
    <source>
        <dbReference type="Google" id="ProtNLM"/>
    </source>
</evidence>
<sequence>MTIEITLRGRLTLQSTDPPRAVVHAEEEGRALPDRAVEEQESLDKKNHKMRGYLMVVCTLFIAIAFQAAMQPPSWI</sequence>
<reference evidence="3" key="1">
    <citation type="journal article" date="2013" name="Nature">
        <title>Draft genome of the wheat A-genome progenitor Triticum urartu.</title>
        <authorList>
            <person name="Ling H.Q."/>
            <person name="Zhao S."/>
            <person name="Liu D."/>
            <person name="Wang J."/>
            <person name="Sun H."/>
            <person name="Zhang C."/>
            <person name="Fan H."/>
            <person name="Li D."/>
            <person name="Dong L."/>
            <person name="Tao Y."/>
            <person name="Gao C."/>
            <person name="Wu H."/>
            <person name="Li Y."/>
            <person name="Cui Y."/>
            <person name="Guo X."/>
            <person name="Zheng S."/>
            <person name="Wang B."/>
            <person name="Yu K."/>
            <person name="Liang Q."/>
            <person name="Yang W."/>
            <person name="Lou X."/>
            <person name="Chen J."/>
            <person name="Feng M."/>
            <person name="Jian J."/>
            <person name="Zhang X."/>
            <person name="Luo G."/>
            <person name="Jiang Y."/>
            <person name="Liu J."/>
            <person name="Wang Z."/>
            <person name="Sha Y."/>
            <person name="Zhang B."/>
            <person name="Wu H."/>
            <person name="Tang D."/>
            <person name="Shen Q."/>
            <person name="Xue P."/>
            <person name="Zou S."/>
            <person name="Wang X."/>
            <person name="Liu X."/>
            <person name="Wang F."/>
            <person name="Yang Y."/>
            <person name="An X."/>
            <person name="Dong Z."/>
            <person name="Zhang K."/>
            <person name="Zhang X."/>
            <person name="Luo M.C."/>
            <person name="Dvorak J."/>
            <person name="Tong Y."/>
            <person name="Wang J."/>
            <person name="Yang H."/>
            <person name="Li Z."/>
            <person name="Wang D."/>
            <person name="Zhang A."/>
            <person name="Wang J."/>
        </authorList>
    </citation>
    <scope>NUCLEOTIDE SEQUENCE</scope>
    <source>
        <strain evidence="3">cv. G1812</strain>
    </source>
</reference>
<name>A0A8R7QUN6_TRIUA</name>
<dbReference type="EnsemblPlants" id="TuG1812G0600004141.01.T01">
    <property type="protein sequence ID" value="TuG1812G0600004141.01.T01.cds452964"/>
    <property type="gene ID" value="TuG1812G0600004141.01"/>
</dbReference>
<evidence type="ECO:0000313" key="2">
    <source>
        <dbReference type="EnsemblPlants" id="TuG1812G0600004141.01.T01.cds452964"/>
    </source>
</evidence>
<organism evidence="2 3">
    <name type="scientific">Triticum urartu</name>
    <name type="common">Red wild einkorn</name>
    <name type="synonym">Crithodium urartu</name>
    <dbReference type="NCBI Taxonomy" id="4572"/>
    <lineage>
        <taxon>Eukaryota</taxon>
        <taxon>Viridiplantae</taxon>
        <taxon>Streptophyta</taxon>
        <taxon>Embryophyta</taxon>
        <taxon>Tracheophyta</taxon>
        <taxon>Spermatophyta</taxon>
        <taxon>Magnoliopsida</taxon>
        <taxon>Liliopsida</taxon>
        <taxon>Poales</taxon>
        <taxon>Poaceae</taxon>
        <taxon>BOP clade</taxon>
        <taxon>Pooideae</taxon>
        <taxon>Triticodae</taxon>
        <taxon>Triticeae</taxon>
        <taxon>Triticinae</taxon>
        <taxon>Triticum</taxon>
    </lineage>
</organism>
<proteinExistence type="predicted"/>
<keyword evidence="1" id="KW-0812">Transmembrane</keyword>